<keyword evidence="1" id="KW-0812">Transmembrane</keyword>
<evidence type="ECO:0000256" key="1">
    <source>
        <dbReference type="SAM" id="Phobius"/>
    </source>
</evidence>
<accession>A0A0E9XY04</accession>
<dbReference type="AlphaFoldDB" id="A0A0E9XY04"/>
<reference evidence="2" key="1">
    <citation type="submission" date="2014-11" db="EMBL/GenBank/DDBJ databases">
        <authorList>
            <person name="Amaro Gonzalez C."/>
        </authorList>
    </citation>
    <scope>NUCLEOTIDE SEQUENCE</scope>
</reference>
<protein>
    <submittedName>
        <fullName evidence="2">Uncharacterized protein</fullName>
    </submittedName>
</protein>
<feature type="transmembrane region" description="Helical" evidence="1">
    <location>
        <begin position="20"/>
        <end position="38"/>
    </location>
</feature>
<evidence type="ECO:0000313" key="2">
    <source>
        <dbReference type="EMBL" id="JAI06584.1"/>
    </source>
</evidence>
<organism evidence="2">
    <name type="scientific">Anguilla anguilla</name>
    <name type="common">European freshwater eel</name>
    <name type="synonym">Muraena anguilla</name>
    <dbReference type="NCBI Taxonomy" id="7936"/>
    <lineage>
        <taxon>Eukaryota</taxon>
        <taxon>Metazoa</taxon>
        <taxon>Chordata</taxon>
        <taxon>Craniata</taxon>
        <taxon>Vertebrata</taxon>
        <taxon>Euteleostomi</taxon>
        <taxon>Actinopterygii</taxon>
        <taxon>Neopterygii</taxon>
        <taxon>Teleostei</taxon>
        <taxon>Anguilliformes</taxon>
        <taxon>Anguillidae</taxon>
        <taxon>Anguilla</taxon>
    </lineage>
</organism>
<dbReference type="EMBL" id="GBXM01001994">
    <property type="protein sequence ID" value="JAI06584.1"/>
    <property type="molecule type" value="Transcribed_RNA"/>
</dbReference>
<keyword evidence="1" id="KW-0472">Membrane</keyword>
<name>A0A0E9XY04_ANGAN</name>
<sequence>MSGSLLHRFVYHSKHPCTELLLCLCFFCCYHIYSINISRPFNIKLHTPCTPRPMGS</sequence>
<reference evidence="2" key="2">
    <citation type="journal article" date="2015" name="Fish Shellfish Immunol.">
        <title>Early steps in the European eel (Anguilla anguilla)-Vibrio vulnificus interaction in the gills: Role of the RtxA13 toxin.</title>
        <authorList>
            <person name="Callol A."/>
            <person name="Pajuelo D."/>
            <person name="Ebbesson L."/>
            <person name="Teles M."/>
            <person name="MacKenzie S."/>
            <person name="Amaro C."/>
        </authorList>
    </citation>
    <scope>NUCLEOTIDE SEQUENCE</scope>
</reference>
<proteinExistence type="predicted"/>
<keyword evidence="1" id="KW-1133">Transmembrane helix</keyword>